<keyword evidence="2" id="KW-1185">Reference proteome</keyword>
<sequence>MPTELEYFPSPAYKRSVLRIRSLLAKEIARLESIAQKKERASAIGKDNLGEELPRIRAFCREYHKAFMRYLDATLPQHKNGVQCKAGCGNCCHHFPMSVEPFELVEFYANIRKSPDLILYLEECVFRTRTYYALLKSGEVRGEEDPEDFALVSYFKKTLACPFIRADGDCGTYSCRPVTCRMYFSETPGEFCVPEYLQTEKNRSFIVYLPDDVEWMIADLSAHYQELALPESLYEGILSMNTLEPFFANADSQGGVV</sequence>
<dbReference type="EMBL" id="FRAW01000002">
    <property type="protein sequence ID" value="SHK19747.1"/>
    <property type="molecule type" value="Genomic_DNA"/>
</dbReference>
<dbReference type="Proteomes" id="UP000184275">
    <property type="component" value="Unassembled WGS sequence"/>
</dbReference>
<reference evidence="2" key="1">
    <citation type="submission" date="2016-11" db="EMBL/GenBank/DDBJ databases">
        <authorList>
            <person name="Varghese N."/>
            <person name="Submissions S."/>
        </authorList>
    </citation>
    <scope>NUCLEOTIDE SEQUENCE [LARGE SCALE GENOMIC DNA]</scope>
    <source>
        <strain evidence="2">UWOS</strain>
    </source>
</reference>
<name>A0A1M6QIA0_9BACT</name>
<gene>
    <name evidence="1" type="ORF">SAMN05720469_102105</name>
</gene>
<organism evidence="1 2">
    <name type="scientific">Fibrobacter intestinalis</name>
    <dbReference type="NCBI Taxonomy" id="28122"/>
    <lineage>
        <taxon>Bacteria</taxon>
        <taxon>Pseudomonadati</taxon>
        <taxon>Fibrobacterota</taxon>
        <taxon>Fibrobacteria</taxon>
        <taxon>Fibrobacterales</taxon>
        <taxon>Fibrobacteraceae</taxon>
        <taxon>Fibrobacter</taxon>
    </lineage>
</organism>
<protein>
    <submittedName>
        <fullName evidence="1">Putative zinc-or iron-chelating domain-containing protein</fullName>
    </submittedName>
</protein>
<evidence type="ECO:0000313" key="2">
    <source>
        <dbReference type="Proteomes" id="UP000184275"/>
    </source>
</evidence>
<evidence type="ECO:0000313" key="1">
    <source>
        <dbReference type="EMBL" id="SHK19747.1"/>
    </source>
</evidence>
<dbReference type="AlphaFoldDB" id="A0A1M6QIA0"/>
<dbReference type="RefSeq" id="WP_073302122.1">
    <property type="nucleotide sequence ID" value="NZ_FRAW01000002.1"/>
</dbReference>
<proteinExistence type="predicted"/>
<dbReference type="Pfam" id="PF03692">
    <property type="entry name" value="CxxCxxCC"/>
    <property type="match status" value="1"/>
</dbReference>
<dbReference type="InterPro" id="IPR005358">
    <property type="entry name" value="Puta_zinc/iron-chelating_dom"/>
</dbReference>
<accession>A0A1M6QIA0</accession>